<dbReference type="GO" id="GO:0005829">
    <property type="term" value="C:cytosol"/>
    <property type="evidence" value="ECO:0007669"/>
    <property type="project" value="TreeGrafter"/>
</dbReference>
<comment type="similarity">
    <text evidence="1">Belongs to the acyl coenzyme A hydrolase family.</text>
</comment>
<dbReference type="InterPro" id="IPR006683">
    <property type="entry name" value="Thioestr_dom"/>
</dbReference>
<accession>A0A1X7N4Q1</accession>
<sequence>MPNLMNRATKKCIESKAVQTHRVLPSDLNHHQTLFGGNLMSWIDNTASISAARHSRGITVTASIDSLDFLHPLPSNHSVCIESYVSGVGKSSMEVFCKIMGENLMTGERYLAATSFSTFVSMKTESKQSVVVPLIEPTTKEEKLVCSGYEKRHEKRLLNREFNEKFANIISYSTAWED</sequence>
<evidence type="ECO:0000313" key="5">
    <source>
        <dbReference type="EMBL" id="SMH31719.1"/>
    </source>
</evidence>
<dbReference type="Pfam" id="PF03061">
    <property type="entry name" value="4HBT"/>
    <property type="match status" value="1"/>
</dbReference>
<dbReference type="RefSeq" id="WP_085559472.1">
    <property type="nucleotide sequence ID" value="NZ_FOAH01000007.1"/>
</dbReference>
<feature type="domain" description="HotDog ACOT-type" evidence="4">
    <location>
        <begin position="13"/>
        <end position="125"/>
    </location>
</feature>
<gene>
    <name evidence="5" type="ORF">SAMN04488700_1300</name>
</gene>
<dbReference type="SUPFAM" id="SSF54637">
    <property type="entry name" value="Thioesterase/thiol ester dehydrase-isomerase"/>
    <property type="match status" value="1"/>
</dbReference>
<organism evidence="5 6">
    <name type="scientific">Carnobacterium iners</name>
    <dbReference type="NCBI Taxonomy" id="1073423"/>
    <lineage>
        <taxon>Bacteria</taxon>
        <taxon>Bacillati</taxon>
        <taxon>Bacillota</taxon>
        <taxon>Bacilli</taxon>
        <taxon>Lactobacillales</taxon>
        <taxon>Carnobacteriaceae</taxon>
        <taxon>Carnobacterium</taxon>
    </lineage>
</organism>
<dbReference type="GO" id="GO:0052816">
    <property type="term" value="F:long-chain fatty acyl-CoA hydrolase activity"/>
    <property type="evidence" value="ECO:0007669"/>
    <property type="project" value="TreeGrafter"/>
</dbReference>
<keyword evidence="2 3" id="KW-0378">Hydrolase</keyword>
<dbReference type="EMBL" id="FXBJ01000002">
    <property type="protein sequence ID" value="SMH31719.1"/>
    <property type="molecule type" value="Genomic_DNA"/>
</dbReference>
<dbReference type="STRING" id="1073423.SAMN04488700_1300"/>
<keyword evidence="6" id="KW-1185">Reference proteome</keyword>
<name>A0A1X7N4Q1_9LACT</name>
<evidence type="ECO:0000256" key="2">
    <source>
        <dbReference type="ARBA" id="ARBA00022801"/>
    </source>
</evidence>
<dbReference type="InterPro" id="IPR040170">
    <property type="entry name" value="Cytosol_ACT"/>
</dbReference>
<dbReference type="GO" id="GO:0006637">
    <property type="term" value="P:acyl-CoA metabolic process"/>
    <property type="evidence" value="ECO:0007669"/>
    <property type="project" value="TreeGrafter"/>
</dbReference>
<evidence type="ECO:0000259" key="4">
    <source>
        <dbReference type="PROSITE" id="PS51770"/>
    </source>
</evidence>
<dbReference type="PROSITE" id="PS51770">
    <property type="entry name" value="HOTDOG_ACOT"/>
    <property type="match status" value="1"/>
</dbReference>
<dbReference type="AlphaFoldDB" id="A0A1X7N4Q1"/>
<dbReference type="CDD" id="cd03442">
    <property type="entry name" value="BFIT_BACH"/>
    <property type="match status" value="1"/>
</dbReference>
<dbReference type="InterPro" id="IPR029069">
    <property type="entry name" value="HotDog_dom_sf"/>
</dbReference>
<evidence type="ECO:0000256" key="1">
    <source>
        <dbReference type="ARBA" id="ARBA00010458"/>
    </source>
</evidence>
<evidence type="ECO:0000256" key="3">
    <source>
        <dbReference type="PROSITE-ProRule" id="PRU01106"/>
    </source>
</evidence>
<protein>
    <submittedName>
        <fullName evidence="5">Acyl-CoA hydrolase</fullName>
    </submittedName>
</protein>
<dbReference type="PANTHER" id="PTHR11049">
    <property type="entry name" value="ACYL COENZYME A THIOESTER HYDROLASE"/>
    <property type="match status" value="1"/>
</dbReference>
<dbReference type="Gene3D" id="3.10.129.10">
    <property type="entry name" value="Hotdog Thioesterase"/>
    <property type="match status" value="1"/>
</dbReference>
<reference evidence="5 6" key="1">
    <citation type="submission" date="2017-04" db="EMBL/GenBank/DDBJ databases">
        <authorList>
            <person name="Afonso C.L."/>
            <person name="Miller P.J."/>
            <person name="Scott M.A."/>
            <person name="Spackman E."/>
            <person name="Goraichik I."/>
            <person name="Dimitrov K.M."/>
            <person name="Suarez D.L."/>
            <person name="Swayne D.E."/>
        </authorList>
    </citation>
    <scope>NUCLEOTIDE SEQUENCE [LARGE SCALE GENOMIC DNA]</scope>
    <source>
        <strain evidence="5 6">LMG26642</strain>
    </source>
</reference>
<dbReference type="GO" id="GO:0009062">
    <property type="term" value="P:fatty acid catabolic process"/>
    <property type="evidence" value="ECO:0007669"/>
    <property type="project" value="TreeGrafter"/>
</dbReference>
<evidence type="ECO:0000313" key="6">
    <source>
        <dbReference type="Proteomes" id="UP000193435"/>
    </source>
</evidence>
<dbReference type="InterPro" id="IPR033120">
    <property type="entry name" value="HOTDOG_ACOT"/>
</dbReference>
<dbReference type="PANTHER" id="PTHR11049:SF24">
    <property type="entry name" value="CYTOSOLIC ACYL COENZYME A THIOESTER HYDROLASE"/>
    <property type="match status" value="1"/>
</dbReference>
<proteinExistence type="inferred from homology"/>
<dbReference type="Proteomes" id="UP000193435">
    <property type="component" value="Unassembled WGS sequence"/>
</dbReference>